<organism evidence="2 3">
    <name type="scientific">Laetiporus sulphureus 93-53</name>
    <dbReference type="NCBI Taxonomy" id="1314785"/>
    <lineage>
        <taxon>Eukaryota</taxon>
        <taxon>Fungi</taxon>
        <taxon>Dikarya</taxon>
        <taxon>Basidiomycota</taxon>
        <taxon>Agaricomycotina</taxon>
        <taxon>Agaricomycetes</taxon>
        <taxon>Polyporales</taxon>
        <taxon>Laetiporus</taxon>
    </lineage>
</organism>
<accession>A0A165DL39</accession>
<dbReference type="STRING" id="1314785.A0A165DL39"/>
<feature type="transmembrane region" description="Helical" evidence="1">
    <location>
        <begin position="477"/>
        <end position="498"/>
    </location>
</feature>
<evidence type="ECO:0000256" key="1">
    <source>
        <dbReference type="SAM" id="Phobius"/>
    </source>
</evidence>
<gene>
    <name evidence="2" type="ORF">LAESUDRAFT_750796</name>
</gene>
<feature type="transmembrane region" description="Helical" evidence="1">
    <location>
        <begin position="123"/>
        <end position="142"/>
    </location>
</feature>
<feature type="transmembrane region" description="Helical" evidence="1">
    <location>
        <begin position="16"/>
        <end position="39"/>
    </location>
</feature>
<name>A0A165DL39_9APHY</name>
<evidence type="ECO:0000313" key="3">
    <source>
        <dbReference type="Proteomes" id="UP000076871"/>
    </source>
</evidence>
<dbReference type="Proteomes" id="UP000076871">
    <property type="component" value="Unassembled WGS sequence"/>
</dbReference>
<protein>
    <submittedName>
        <fullName evidence="2">Uncharacterized protein</fullName>
    </submittedName>
</protein>
<proteinExistence type="predicted"/>
<keyword evidence="3" id="KW-1185">Reference proteome</keyword>
<dbReference type="OrthoDB" id="2644397at2759"/>
<feature type="transmembrane region" description="Helical" evidence="1">
    <location>
        <begin position="59"/>
        <end position="78"/>
    </location>
</feature>
<dbReference type="RefSeq" id="XP_040762860.1">
    <property type="nucleotide sequence ID" value="XM_040911624.1"/>
</dbReference>
<keyword evidence="1" id="KW-0472">Membrane</keyword>
<reference evidence="2 3" key="1">
    <citation type="journal article" date="2016" name="Mol. Biol. Evol.">
        <title>Comparative Genomics of Early-Diverging Mushroom-Forming Fungi Provides Insights into the Origins of Lignocellulose Decay Capabilities.</title>
        <authorList>
            <person name="Nagy L.G."/>
            <person name="Riley R."/>
            <person name="Tritt A."/>
            <person name="Adam C."/>
            <person name="Daum C."/>
            <person name="Floudas D."/>
            <person name="Sun H."/>
            <person name="Yadav J.S."/>
            <person name="Pangilinan J."/>
            <person name="Larsson K.H."/>
            <person name="Matsuura K."/>
            <person name="Barry K."/>
            <person name="Labutti K."/>
            <person name="Kuo R."/>
            <person name="Ohm R.A."/>
            <person name="Bhattacharya S.S."/>
            <person name="Shirouzu T."/>
            <person name="Yoshinaga Y."/>
            <person name="Martin F.M."/>
            <person name="Grigoriev I.V."/>
            <person name="Hibbett D.S."/>
        </authorList>
    </citation>
    <scope>NUCLEOTIDE SEQUENCE [LARGE SCALE GENOMIC DNA]</scope>
    <source>
        <strain evidence="2 3">93-53</strain>
    </source>
</reference>
<dbReference type="AlphaFoldDB" id="A0A165DL39"/>
<dbReference type="EMBL" id="KV427632">
    <property type="protein sequence ID" value="KZT05120.1"/>
    <property type="molecule type" value="Genomic_DNA"/>
</dbReference>
<sequence>MRAIRFLKALFHRRKLYSLLIILHAILVLIHICLVIVWARGAEHAVTISLDRAGTISNRIVFASQIFIITYTACLLLITQRLSLNSLLLRPRTLTALHDVSSAWTGLGAGLLSLWRQLSIPTAVFGTLGVAVYLGCLSILHISTPALFSMDAFNQTGALPVGFIAGMPSVGDPTLPLSVDAQSVWAAATKLLPYLALADDQSTLGLANNTLYDILDPNSGGVGDVTVNAITANVTCHTLPDTTSDGVSVVNDDYNISLGFNGNGITVGALRQFTWYDQDVNATLLLGRNAVFLTAFNVIDCNGELGSYISGVNSSWQVIGCTLSWSPTNVVVDAITRYVVGMDSGAATIRSSKWTAWRPGFQAFPQDREDLQVDSWADMLDSSVNPPGAAGISSAFGGADMSGIQTSEFIVNVLNETLDELHDVTLTEFEDTLNRLTTSTFWAAAHMLAPDSRGDYLTLTNGSTQVPQTVSRLNLNLTAVIFGLSASVVLLAFALYLTCGVTKARHKMDGMGMLHVLWLVAYRPSVLNRIASVGEPTTDELRRAGMMDTVGLNRNVDDEDMVEMKYSKVALQETATA</sequence>
<evidence type="ECO:0000313" key="2">
    <source>
        <dbReference type="EMBL" id="KZT05120.1"/>
    </source>
</evidence>
<keyword evidence="1" id="KW-0812">Transmembrane</keyword>
<dbReference type="GeneID" id="63828652"/>
<dbReference type="InParanoid" id="A0A165DL39"/>
<keyword evidence="1" id="KW-1133">Transmembrane helix</keyword>